<comment type="caution">
    <text evidence="2">The sequence shown here is derived from an EMBL/GenBank/DDBJ whole genome shotgun (WGS) entry which is preliminary data.</text>
</comment>
<name>A0AAN7LSV3_TRANT</name>
<dbReference type="SUPFAM" id="SSF48371">
    <property type="entry name" value="ARM repeat"/>
    <property type="match status" value="1"/>
</dbReference>
<dbReference type="EMBL" id="JAXQNO010000010">
    <property type="protein sequence ID" value="KAK4790469.1"/>
    <property type="molecule type" value="Genomic_DNA"/>
</dbReference>
<accession>A0AAN7LSV3</accession>
<evidence type="ECO:0000313" key="3">
    <source>
        <dbReference type="Proteomes" id="UP001346149"/>
    </source>
</evidence>
<dbReference type="Gene3D" id="1.25.40.180">
    <property type="match status" value="1"/>
</dbReference>
<feature type="compositionally biased region" description="Acidic residues" evidence="1">
    <location>
        <begin position="72"/>
        <end position="96"/>
    </location>
</feature>
<dbReference type="AlphaFoldDB" id="A0AAN7LSV3"/>
<protein>
    <submittedName>
        <fullName evidence="2">Uncharacterized protein</fullName>
    </submittedName>
</protein>
<dbReference type="InterPro" id="IPR016024">
    <property type="entry name" value="ARM-type_fold"/>
</dbReference>
<evidence type="ECO:0000256" key="1">
    <source>
        <dbReference type="SAM" id="MobiDB-lite"/>
    </source>
</evidence>
<feature type="region of interest" description="Disordered" evidence="1">
    <location>
        <begin position="70"/>
        <end position="107"/>
    </location>
</feature>
<organism evidence="2 3">
    <name type="scientific">Trapa natans</name>
    <name type="common">Water chestnut</name>
    <dbReference type="NCBI Taxonomy" id="22666"/>
    <lineage>
        <taxon>Eukaryota</taxon>
        <taxon>Viridiplantae</taxon>
        <taxon>Streptophyta</taxon>
        <taxon>Embryophyta</taxon>
        <taxon>Tracheophyta</taxon>
        <taxon>Spermatophyta</taxon>
        <taxon>Magnoliopsida</taxon>
        <taxon>eudicotyledons</taxon>
        <taxon>Gunneridae</taxon>
        <taxon>Pentapetalae</taxon>
        <taxon>rosids</taxon>
        <taxon>malvids</taxon>
        <taxon>Myrtales</taxon>
        <taxon>Lythraceae</taxon>
        <taxon>Trapa</taxon>
    </lineage>
</organism>
<dbReference type="Proteomes" id="UP001346149">
    <property type="component" value="Unassembled WGS sequence"/>
</dbReference>
<keyword evidence="3" id="KW-1185">Reference proteome</keyword>
<proteinExistence type="predicted"/>
<reference evidence="2 3" key="1">
    <citation type="journal article" date="2023" name="Hortic Res">
        <title>Pangenome of water caltrop reveals structural variations and asymmetric subgenome divergence after allopolyploidization.</title>
        <authorList>
            <person name="Zhang X."/>
            <person name="Chen Y."/>
            <person name="Wang L."/>
            <person name="Yuan Y."/>
            <person name="Fang M."/>
            <person name="Shi L."/>
            <person name="Lu R."/>
            <person name="Comes H.P."/>
            <person name="Ma Y."/>
            <person name="Chen Y."/>
            <person name="Huang G."/>
            <person name="Zhou Y."/>
            <person name="Zheng Z."/>
            <person name="Qiu Y."/>
        </authorList>
    </citation>
    <scope>NUCLEOTIDE SEQUENCE [LARGE SCALE GENOMIC DNA]</scope>
    <source>
        <strain evidence="2">F231</strain>
    </source>
</reference>
<gene>
    <name evidence="2" type="ORF">SAY86_017773</name>
</gene>
<sequence length="107" mass="12181">MEMVVVGGEGRGTRKDDDKLELKVSSLYAFFCEQLQLLVAVKFVAHLINQQVAHEIIALELLTVLLEKPTDDSVEEDGSDAWSDDESDDDEEEEEDMKIRMRQKPIL</sequence>
<evidence type="ECO:0000313" key="2">
    <source>
        <dbReference type="EMBL" id="KAK4790469.1"/>
    </source>
</evidence>